<name>A0A852ZMS4_9ACTN</name>
<evidence type="ECO:0000259" key="1">
    <source>
        <dbReference type="PROSITE" id="PS50042"/>
    </source>
</evidence>
<dbReference type="InterPro" id="IPR000595">
    <property type="entry name" value="cNMP-bd_dom"/>
</dbReference>
<dbReference type="Gene3D" id="2.60.120.10">
    <property type="entry name" value="Jelly Rolls"/>
    <property type="match status" value="1"/>
</dbReference>
<sequence>MGRRELEELAAHPFLAGLPRAFVAQLGEHARTVTLPGSARLFDEGAAADRFWLLWDGQVMLDLHVPGRGTLLVETLGHSDVLGWSWLFPPYRWRFGAAAAVPTPAVEIDAEPLRGLVREDAEFGRAMYQRFAEVAVDRLQATRLRLLNAYAMPGEG</sequence>
<comment type="caution">
    <text evidence="2">The sequence shown here is derived from an EMBL/GenBank/DDBJ whole genome shotgun (WGS) entry which is preliminary data.</text>
</comment>
<dbReference type="SUPFAM" id="SSF51206">
    <property type="entry name" value="cAMP-binding domain-like"/>
    <property type="match status" value="1"/>
</dbReference>
<organism evidence="2 3">
    <name type="scientific">Actinopolymorpha rutila</name>
    <dbReference type="NCBI Taxonomy" id="446787"/>
    <lineage>
        <taxon>Bacteria</taxon>
        <taxon>Bacillati</taxon>
        <taxon>Actinomycetota</taxon>
        <taxon>Actinomycetes</taxon>
        <taxon>Propionibacteriales</taxon>
        <taxon>Actinopolymorphaceae</taxon>
        <taxon>Actinopolymorpha</taxon>
    </lineage>
</organism>
<dbReference type="InterPro" id="IPR014710">
    <property type="entry name" value="RmlC-like_jellyroll"/>
</dbReference>
<dbReference type="Proteomes" id="UP000579605">
    <property type="component" value="Unassembled WGS sequence"/>
</dbReference>
<dbReference type="EMBL" id="JACBZH010000001">
    <property type="protein sequence ID" value="NYH90440.1"/>
    <property type="molecule type" value="Genomic_DNA"/>
</dbReference>
<dbReference type="CDD" id="cd00038">
    <property type="entry name" value="CAP_ED"/>
    <property type="match status" value="1"/>
</dbReference>
<evidence type="ECO:0000313" key="2">
    <source>
        <dbReference type="EMBL" id="NYH90440.1"/>
    </source>
</evidence>
<gene>
    <name evidence="2" type="ORF">F4554_003078</name>
</gene>
<dbReference type="AlphaFoldDB" id="A0A852ZMS4"/>
<evidence type="ECO:0000313" key="3">
    <source>
        <dbReference type="Proteomes" id="UP000579605"/>
    </source>
</evidence>
<proteinExistence type="predicted"/>
<dbReference type="RefSeq" id="WP_202889304.1">
    <property type="nucleotide sequence ID" value="NZ_BAAARR010000016.1"/>
</dbReference>
<feature type="domain" description="Cyclic nucleotide-binding" evidence="1">
    <location>
        <begin position="14"/>
        <end position="134"/>
    </location>
</feature>
<dbReference type="InterPro" id="IPR018490">
    <property type="entry name" value="cNMP-bd_dom_sf"/>
</dbReference>
<dbReference type="SMART" id="SM00100">
    <property type="entry name" value="cNMP"/>
    <property type="match status" value="1"/>
</dbReference>
<protein>
    <submittedName>
        <fullName evidence="2">CRP-like cAMP-binding protein</fullName>
    </submittedName>
</protein>
<keyword evidence="3" id="KW-1185">Reference proteome</keyword>
<accession>A0A852ZMS4</accession>
<reference evidence="2 3" key="1">
    <citation type="submission" date="2020-07" db="EMBL/GenBank/DDBJ databases">
        <title>Sequencing the genomes of 1000 actinobacteria strains.</title>
        <authorList>
            <person name="Klenk H.-P."/>
        </authorList>
    </citation>
    <scope>NUCLEOTIDE SEQUENCE [LARGE SCALE GENOMIC DNA]</scope>
    <source>
        <strain evidence="2 3">DSM 18448</strain>
    </source>
</reference>
<dbReference type="PROSITE" id="PS50042">
    <property type="entry name" value="CNMP_BINDING_3"/>
    <property type="match status" value="1"/>
</dbReference>